<evidence type="ECO:0000313" key="7">
    <source>
        <dbReference type="EMBL" id="KAK1684721.1"/>
    </source>
</evidence>
<dbReference type="InterPro" id="IPR036638">
    <property type="entry name" value="HLH_DNA-bd_sf"/>
</dbReference>
<feature type="region of interest" description="Disordered" evidence="6">
    <location>
        <begin position="288"/>
        <end position="351"/>
    </location>
</feature>
<dbReference type="EMBL" id="JAUUTY010000002">
    <property type="protein sequence ID" value="KAK1684721.1"/>
    <property type="molecule type" value="Genomic_DNA"/>
</dbReference>
<reference evidence="7" key="1">
    <citation type="submission" date="2023-07" db="EMBL/GenBank/DDBJ databases">
        <title>A chromosome-level genome assembly of Lolium multiflorum.</title>
        <authorList>
            <person name="Chen Y."/>
            <person name="Copetti D."/>
            <person name="Kolliker R."/>
            <person name="Studer B."/>
        </authorList>
    </citation>
    <scope>NUCLEOTIDE SEQUENCE</scope>
    <source>
        <strain evidence="7">02402/16</strain>
        <tissue evidence="7">Leaf</tissue>
    </source>
</reference>
<sequence>MVPPSHLLQQCSGAASSGYFMAEQAADIPVSYSSSSTSPTSSIWESQQIMQIHTPFPSWSPHNGTLLVAAPTDPVAFSMVPSSSSHSNLPSGHLWNKTVLNTRAHGSSSEHGGGNVHGKDFLSLLEARKVMPEMLDDFPAAACDYLKGMDSGDYSSMAGSSTYGLDSSGPYTGSSPPLARHGEVLKSPPVYLGNSTLVQGSVMGFMPSQNHEVQEDGDQQQELGAPTGTFLHQMIPSNGAIHGSSLGYSGSGNERVFHEAGEMQVSFDALSSLDAISFSGYRSNKELTHSSQYEQHTISVQAKARTSSRSESGAAGDPKKRKSEENLGGNGKKSKQDTSISSPPKAEVPSVKLGERDKIIALQQTISPYGKTDRASVLSETIKHIEYLHEQIQLLSEPYMEHSTNKAPFQWGGKEEQKAEHDLRGRGLCLVPVSCTPQVFQGNSLPDCWMPAYKSHLYR</sequence>
<evidence type="ECO:0000313" key="8">
    <source>
        <dbReference type="Proteomes" id="UP001231189"/>
    </source>
</evidence>
<comment type="caution">
    <text evidence="7">The sequence shown here is derived from an EMBL/GenBank/DDBJ whole genome shotgun (WGS) entry which is preliminary data.</text>
</comment>
<dbReference type="InterPro" id="IPR045239">
    <property type="entry name" value="bHLH95_bHLH"/>
</dbReference>
<evidence type="ECO:0000256" key="5">
    <source>
        <dbReference type="ARBA" id="ARBA00023242"/>
    </source>
</evidence>
<keyword evidence="3" id="KW-0805">Transcription regulation</keyword>
<protein>
    <recommendedName>
        <fullName evidence="9">BHLH domain-containing protein</fullName>
    </recommendedName>
</protein>
<dbReference type="GO" id="GO:0005634">
    <property type="term" value="C:nucleus"/>
    <property type="evidence" value="ECO:0007669"/>
    <property type="project" value="UniProtKB-SubCell"/>
</dbReference>
<dbReference type="GO" id="GO:0046983">
    <property type="term" value="F:protein dimerization activity"/>
    <property type="evidence" value="ECO:0007669"/>
    <property type="project" value="InterPro"/>
</dbReference>
<keyword evidence="4" id="KW-0804">Transcription</keyword>
<dbReference type="InterPro" id="IPR045843">
    <property type="entry name" value="IND-like"/>
</dbReference>
<dbReference type="CDD" id="cd11393">
    <property type="entry name" value="bHLH_AtbHLH_like"/>
    <property type="match status" value="1"/>
</dbReference>
<keyword evidence="8" id="KW-1185">Reference proteome</keyword>
<organism evidence="7 8">
    <name type="scientific">Lolium multiflorum</name>
    <name type="common">Italian ryegrass</name>
    <name type="synonym">Lolium perenne subsp. multiflorum</name>
    <dbReference type="NCBI Taxonomy" id="4521"/>
    <lineage>
        <taxon>Eukaryota</taxon>
        <taxon>Viridiplantae</taxon>
        <taxon>Streptophyta</taxon>
        <taxon>Embryophyta</taxon>
        <taxon>Tracheophyta</taxon>
        <taxon>Spermatophyta</taxon>
        <taxon>Magnoliopsida</taxon>
        <taxon>Liliopsida</taxon>
        <taxon>Poales</taxon>
        <taxon>Poaceae</taxon>
        <taxon>BOP clade</taxon>
        <taxon>Pooideae</taxon>
        <taxon>Poodae</taxon>
        <taxon>Poeae</taxon>
        <taxon>Poeae Chloroplast Group 2 (Poeae type)</taxon>
        <taxon>Loliodinae</taxon>
        <taxon>Loliinae</taxon>
        <taxon>Lolium</taxon>
    </lineage>
</organism>
<dbReference type="PANTHER" id="PTHR16223:SF166">
    <property type="entry name" value="BHLH DOMAIN-CONTAINING PROTEIN"/>
    <property type="match status" value="1"/>
</dbReference>
<dbReference type="GO" id="GO:0000978">
    <property type="term" value="F:RNA polymerase II cis-regulatory region sequence-specific DNA binding"/>
    <property type="evidence" value="ECO:0007669"/>
    <property type="project" value="TreeGrafter"/>
</dbReference>
<accession>A0AAD8WZW9</accession>
<dbReference type="PANTHER" id="PTHR16223">
    <property type="entry name" value="TRANSCRIPTION FACTOR BHLH83-RELATED"/>
    <property type="match status" value="1"/>
</dbReference>
<dbReference type="GO" id="GO:0000981">
    <property type="term" value="F:DNA-binding transcription factor activity, RNA polymerase II-specific"/>
    <property type="evidence" value="ECO:0007669"/>
    <property type="project" value="TreeGrafter"/>
</dbReference>
<comment type="subcellular location">
    <subcellularLocation>
        <location evidence="1">Nucleus</location>
    </subcellularLocation>
</comment>
<evidence type="ECO:0000256" key="2">
    <source>
        <dbReference type="ARBA" id="ARBA00005510"/>
    </source>
</evidence>
<evidence type="ECO:0008006" key="9">
    <source>
        <dbReference type="Google" id="ProtNLM"/>
    </source>
</evidence>
<name>A0AAD8WZW9_LOLMU</name>
<evidence type="ECO:0000256" key="1">
    <source>
        <dbReference type="ARBA" id="ARBA00004123"/>
    </source>
</evidence>
<comment type="similarity">
    <text evidence="2">Belongs to the bHLH protein family.</text>
</comment>
<gene>
    <name evidence="7" type="ORF">QYE76_045569</name>
</gene>
<evidence type="ECO:0000256" key="3">
    <source>
        <dbReference type="ARBA" id="ARBA00023015"/>
    </source>
</evidence>
<keyword evidence="5" id="KW-0539">Nucleus</keyword>
<dbReference type="AlphaFoldDB" id="A0AAD8WZW9"/>
<evidence type="ECO:0000256" key="6">
    <source>
        <dbReference type="SAM" id="MobiDB-lite"/>
    </source>
</evidence>
<dbReference type="Proteomes" id="UP001231189">
    <property type="component" value="Unassembled WGS sequence"/>
</dbReference>
<feature type="compositionally biased region" description="Polar residues" evidence="6">
    <location>
        <begin position="289"/>
        <end position="311"/>
    </location>
</feature>
<evidence type="ECO:0000256" key="4">
    <source>
        <dbReference type="ARBA" id="ARBA00023163"/>
    </source>
</evidence>
<proteinExistence type="inferred from homology"/>
<dbReference type="SUPFAM" id="SSF47459">
    <property type="entry name" value="HLH, helix-loop-helix DNA-binding domain"/>
    <property type="match status" value="1"/>
</dbReference>